<gene>
    <name evidence="2" type="ORF">SAMN05421811_10430</name>
</gene>
<dbReference type="OrthoDB" id="9795199at2"/>
<feature type="domain" description="N-acetyltransferase" evidence="1">
    <location>
        <begin position="15"/>
        <end position="178"/>
    </location>
</feature>
<dbReference type="Gene3D" id="3.40.630.30">
    <property type="match status" value="1"/>
</dbReference>
<dbReference type="RefSeq" id="WP_091080830.1">
    <property type="nucleotide sequence ID" value="NZ_FOHX01000004.1"/>
</dbReference>
<dbReference type="Pfam" id="PF13302">
    <property type="entry name" value="Acetyltransf_3"/>
    <property type="match status" value="1"/>
</dbReference>
<dbReference type="GO" id="GO:0016747">
    <property type="term" value="F:acyltransferase activity, transferring groups other than amino-acyl groups"/>
    <property type="evidence" value="ECO:0007669"/>
    <property type="project" value="InterPro"/>
</dbReference>
<dbReference type="PANTHER" id="PTHR43610:SF1">
    <property type="entry name" value="N-ACETYLTRANSFERASE DOMAIN-CONTAINING PROTEIN"/>
    <property type="match status" value="1"/>
</dbReference>
<dbReference type="Proteomes" id="UP000199361">
    <property type="component" value="Unassembled WGS sequence"/>
</dbReference>
<dbReference type="PROSITE" id="PS51186">
    <property type="entry name" value="GNAT"/>
    <property type="match status" value="1"/>
</dbReference>
<evidence type="ECO:0000313" key="3">
    <source>
        <dbReference type="Proteomes" id="UP000199361"/>
    </source>
</evidence>
<dbReference type="InterPro" id="IPR016181">
    <property type="entry name" value="Acyl_CoA_acyltransferase"/>
</dbReference>
<dbReference type="STRING" id="568860.SAMN05421811_10430"/>
<dbReference type="SUPFAM" id="SSF55729">
    <property type="entry name" value="Acyl-CoA N-acyltransferases (Nat)"/>
    <property type="match status" value="1"/>
</dbReference>
<reference evidence="2 3" key="1">
    <citation type="submission" date="2016-10" db="EMBL/GenBank/DDBJ databases">
        <authorList>
            <person name="de Groot N.N."/>
        </authorList>
    </citation>
    <scope>NUCLEOTIDE SEQUENCE [LARGE SCALE GENOMIC DNA]</scope>
    <source>
        <strain evidence="2 3">CGMCC 4.5598</strain>
    </source>
</reference>
<dbReference type="EMBL" id="FOHX01000004">
    <property type="protein sequence ID" value="SET76514.1"/>
    <property type="molecule type" value="Genomic_DNA"/>
</dbReference>
<evidence type="ECO:0000259" key="1">
    <source>
        <dbReference type="PROSITE" id="PS51186"/>
    </source>
</evidence>
<protein>
    <submittedName>
        <fullName evidence="2">Protein N-acetyltransferase, RimJ/RimL family</fullName>
    </submittedName>
</protein>
<accession>A0A1I0GZ36</accession>
<evidence type="ECO:0000313" key="2">
    <source>
        <dbReference type="EMBL" id="SET76514.1"/>
    </source>
</evidence>
<dbReference type="PANTHER" id="PTHR43610">
    <property type="entry name" value="BLL6696 PROTEIN"/>
    <property type="match status" value="1"/>
</dbReference>
<dbReference type="AlphaFoldDB" id="A0A1I0GZ36"/>
<keyword evidence="2" id="KW-0808">Transferase</keyword>
<name>A0A1I0GZ36_9ACTN</name>
<keyword evidence="3" id="KW-1185">Reference proteome</keyword>
<organism evidence="2 3">
    <name type="scientific">Nonomuraea wenchangensis</name>
    <dbReference type="NCBI Taxonomy" id="568860"/>
    <lineage>
        <taxon>Bacteria</taxon>
        <taxon>Bacillati</taxon>
        <taxon>Actinomycetota</taxon>
        <taxon>Actinomycetes</taxon>
        <taxon>Streptosporangiales</taxon>
        <taxon>Streptosporangiaceae</taxon>
        <taxon>Nonomuraea</taxon>
    </lineage>
</organism>
<dbReference type="InterPro" id="IPR000182">
    <property type="entry name" value="GNAT_dom"/>
</dbReference>
<sequence>MSIRLDVPVLAGSLVRLEPLTTDHVADLAEAAEEDRASYGFTLVPDGRGMRGYVAAQLARGGLTPFAQIRVRDGKAVGCTAFWDPRPWPDRPGSLRAIEIGFTWLAASAQGTGINAEAKLLLLGHAFESIGVARVDLKTDARNHRCRRALERLGIGFEGVLRNWSMSWAPGEEGMLRDSAMFAVVSGEWPAVRQVLTTRLASASMPGPGRSGGGTAGG</sequence>
<proteinExistence type="predicted"/>